<dbReference type="GO" id="GO:0005524">
    <property type="term" value="F:ATP binding"/>
    <property type="evidence" value="ECO:0007669"/>
    <property type="project" value="UniProtKB-KW"/>
</dbReference>
<reference evidence="5 6" key="1">
    <citation type="journal article" date="2023" name="Hortic Res">
        <title>Pangenome of water caltrop reveals structural variations and asymmetric subgenome divergence after allopolyploidization.</title>
        <authorList>
            <person name="Zhang X."/>
            <person name="Chen Y."/>
            <person name="Wang L."/>
            <person name="Yuan Y."/>
            <person name="Fang M."/>
            <person name="Shi L."/>
            <person name="Lu R."/>
            <person name="Comes H.P."/>
            <person name="Ma Y."/>
            <person name="Chen Y."/>
            <person name="Huang G."/>
            <person name="Zhou Y."/>
            <person name="Zheng Z."/>
            <person name="Qiu Y."/>
        </authorList>
    </citation>
    <scope>NUCLEOTIDE SEQUENCE [LARGE SCALE GENOMIC DNA]</scope>
    <source>
        <strain evidence="5">F231</strain>
    </source>
</reference>
<keyword evidence="3" id="KW-0067">ATP-binding</keyword>
<name>A0AAN7MBD5_TRANT</name>
<dbReference type="PANTHER" id="PTHR47989">
    <property type="entry name" value="OS01G0750732 PROTEIN"/>
    <property type="match status" value="1"/>
</dbReference>
<evidence type="ECO:0000256" key="2">
    <source>
        <dbReference type="ARBA" id="ARBA00022741"/>
    </source>
</evidence>
<keyword evidence="6" id="KW-1185">Reference proteome</keyword>
<feature type="domain" description="Protein kinase" evidence="4">
    <location>
        <begin position="167"/>
        <end position="443"/>
    </location>
</feature>
<dbReference type="AlphaFoldDB" id="A0AAN7MBD5"/>
<dbReference type="EMBL" id="JAXQNO010000002">
    <property type="protein sequence ID" value="KAK4802845.1"/>
    <property type="molecule type" value="Genomic_DNA"/>
</dbReference>
<dbReference type="Gene3D" id="1.10.510.10">
    <property type="entry name" value="Transferase(Phosphotransferase) domain 1"/>
    <property type="match status" value="1"/>
</dbReference>
<dbReference type="Pfam" id="PF07714">
    <property type="entry name" value="PK_Tyr_Ser-Thr"/>
    <property type="match status" value="1"/>
</dbReference>
<keyword evidence="2" id="KW-0547">Nucleotide-binding</keyword>
<keyword evidence="1" id="KW-0808">Transferase</keyword>
<dbReference type="GO" id="GO:0004674">
    <property type="term" value="F:protein serine/threonine kinase activity"/>
    <property type="evidence" value="ECO:0007669"/>
    <property type="project" value="UniProtKB-KW"/>
</dbReference>
<dbReference type="PANTHER" id="PTHR47989:SF33">
    <property type="entry name" value="SERINE_THREONINE-PROTEIN KINASE PBL7-RELATED"/>
    <property type="match status" value="1"/>
</dbReference>
<dbReference type="InterPro" id="IPR001245">
    <property type="entry name" value="Ser-Thr/Tyr_kinase_cat_dom"/>
</dbReference>
<organism evidence="5 6">
    <name type="scientific">Trapa natans</name>
    <name type="common">Water chestnut</name>
    <dbReference type="NCBI Taxonomy" id="22666"/>
    <lineage>
        <taxon>Eukaryota</taxon>
        <taxon>Viridiplantae</taxon>
        <taxon>Streptophyta</taxon>
        <taxon>Embryophyta</taxon>
        <taxon>Tracheophyta</taxon>
        <taxon>Spermatophyta</taxon>
        <taxon>Magnoliopsida</taxon>
        <taxon>eudicotyledons</taxon>
        <taxon>Gunneridae</taxon>
        <taxon>Pentapetalae</taxon>
        <taxon>rosids</taxon>
        <taxon>malvids</taxon>
        <taxon>Myrtales</taxon>
        <taxon>Lythraceae</taxon>
        <taxon>Trapa</taxon>
    </lineage>
</organism>
<proteinExistence type="predicted"/>
<dbReference type="InterPro" id="IPR000719">
    <property type="entry name" value="Prot_kinase_dom"/>
</dbReference>
<dbReference type="SUPFAM" id="SSF56112">
    <property type="entry name" value="Protein kinase-like (PK-like)"/>
    <property type="match status" value="1"/>
</dbReference>
<sequence>MGFPRDSSPTSHCPDSAGLQIKTIIGKMVWDFGLSCFFSPADKRSRDQMTEEGNQTNMENNRAWLLAESADGGDGDGGGAALNNADPQSVHSSFRFSLIELDSLGIRFSDAAAATVLMVNLESGLDESHAQELQWRTIQSVEKNISPLARTLVRFSYAEILSATCNFSQGRVLGRGALGCVYRGRAGFMWTAVAIKQLDRDNNESPKSFCRELMIASSLHNPNIAPLLGYCIDLEGGLFLVYKYVSGGSLEGHLHDRKRGNKSHEPLPWSVRYKVAIGIGEAIRPPGEENLVKWAKPLLQKGAVAVPDLLDPNLECHMGNAQQILRMIQAAEACVNSEEFRRPGIDKVVAILRGIEEEEEGNGFISRKSSSFSVNGCVLDCYTQSQSQRKSELNSHLALAMLGVPEFEDYYDRLFCRYGAMPSHLITSTRNASAANGCYGVLS</sequence>
<keyword evidence="1" id="KW-0418">Kinase</keyword>
<evidence type="ECO:0000256" key="1">
    <source>
        <dbReference type="ARBA" id="ARBA00022527"/>
    </source>
</evidence>
<evidence type="ECO:0000313" key="6">
    <source>
        <dbReference type="Proteomes" id="UP001346149"/>
    </source>
</evidence>
<accession>A0AAN7MBD5</accession>
<evidence type="ECO:0000313" key="5">
    <source>
        <dbReference type="EMBL" id="KAK4802845.1"/>
    </source>
</evidence>
<protein>
    <recommendedName>
        <fullName evidence="4">Protein kinase domain-containing protein</fullName>
    </recommendedName>
</protein>
<evidence type="ECO:0000259" key="4">
    <source>
        <dbReference type="PROSITE" id="PS50011"/>
    </source>
</evidence>
<dbReference type="PROSITE" id="PS50011">
    <property type="entry name" value="PROTEIN_KINASE_DOM"/>
    <property type="match status" value="1"/>
</dbReference>
<gene>
    <name evidence="5" type="ORF">SAY86_001048</name>
</gene>
<dbReference type="InterPro" id="IPR011009">
    <property type="entry name" value="Kinase-like_dom_sf"/>
</dbReference>
<comment type="caution">
    <text evidence="5">The sequence shown here is derived from an EMBL/GenBank/DDBJ whole genome shotgun (WGS) entry which is preliminary data.</text>
</comment>
<keyword evidence="1" id="KW-0723">Serine/threonine-protein kinase</keyword>
<evidence type="ECO:0000256" key="3">
    <source>
        <dbReference type="ARBA" id="ARBA00022840"/>
    </source>
</evidence>
<dbReference type="Proteomes" id="UP001346149">
    <property type="component" value="Unassembled WGS sequence"/>
</dbReference>